<evidence type="ECO:0000313" key="3">
    <source>
        <dbReference type="Proteomes" id="UP001138500"/>
    </source>
</evidence>
<dbReference type="OrthoDB" id="5412996at2759"/>
<feature type="chain" id="PRO_5040791410" evidence="1">
    <location>
        <begin position="25"/>
        <end position="264"/>
    </location>
</feature>
<dbReference type="AlphaFoldDB" id="A0A9W7SZB7"/>
<reference evidence="2 3" key="2">
    <citation type="journal article" date="2021" name="Curr. Genet.">
        <title>Genetic response to nitrogen starvation in the aggressive Eucalyptus foliar pathogen Teratosphaeria destructans.</title>
        <authorList>
            <person name="Havenga M."/>
            <person name="Wingfield B.D."/>
            <person name="Wingfield M.J."/>
            <person name="Dreyer L.L."/>
            <person name="Roets F."/>
            <person name="Aylward J."/>
        </authorList>
    </citation>
    <scope>NUCLEOTIDE SEQUENCE [LARGE SCALE GENOMIC DNA]</scope>
    <source>
        <strain evidence="2">CMW44962</strain>
    </source>
</reference>
<accession>A0A9W7SZB7</accession>
<reference evidence="2 3" key="1">
    <citation type="journal article" date="2018" name="IMA Fungus">
        <title>IMA Genome-F 10: Nine draft genome sequences of Claviceps purpurea s.lat., including C. arundinis, C. humidiphila, and C. cf. spartinae, pseudomolecules for the pitch canker pathogen Fusarium circinatum, draft genome of Davidsoniella eucalypti, Grosmannia galeiformis, Quambalaria eucalypti, and Teratosphaeria destructans.</title>
        <authorList>
            <person name="Wingfield B.D."/>
            <person name="Liu M."/>
            <person name="Nguyen H.D."/>
            <person name="Lane F.A."/>
            <person name="Morgan S.W."/>
            <person name="De Vos L."/>
            <person name="Wilken P.M."/>
            <person name="Duong T.A."/>
            <person name="Aylward J."/>
            <person name="Coetzee M.P."/>
            <person name="Dadej K."/>
            <person name="De Beer Z.W."/>
            <person name="Findlay W."/>
            <person name="Havenga M."/>
            <person name="Kolarik M."/>
            <person name="Menzies J.G."/>
            <person name="Naidoo K."/>
            <person name="Pochopski O."/>
            <person name="Shoukouhi P."/>
            <person name="Santana Q.C."/>
            <person name="Seifert K.A."/>
            <person name="Soal N."/>
            <person name="Steenkamp E.T."/>
            <person name="Tatham C.T."/>
            <person name="van der Nest M.A."/>
            <person name="Wingfield M.J."/>
        </authorList>
    </citation>
    <scope>NUCLEOTIDE SEQUENCE [LARGE SCALE GENOMIC DNA]</scope>
    <source>
        <strain evidence="2">CMW44962</strain>
    </source>
</reference>
<keyword evidence="3" id="KW-1185">Reference proteome</keyword>
<proteinExistence type="predicted"/>
<evidence type="ECO:0000256" key="1">
    <source>
        <dbReference type="SAM" id="SignalP"/>
    </source>
</evidence>
<name>A0A9W7SZB7_9PEZI</name>
<gene>
    <name evidence="2" type="ORF">Tdes44962_MAKER07471</name>
</gene>
<feature type="signal peptide" evidence="1">
    <location>
        <begin position="1"/>
        <end position="24"/>
    </location>
</feature>
<dbReference type="EMBL" id="RIBY02000380">
    <property type="protein sequence ID" value="KAH9843344.1"/>
    <property type="molecule type" value="Genomic_DNA"/>
</dbReference>
<sequence length="264" mass="30558">MDNPMKSSFWMLCILIDLWPYVEDNLTQLQCNLFSIGPGEYFRSLVAQQKTHLWTQRNLCDSPNDAHDRYISNHLFAQLVDRHCIDDRGPIKLFCDDFRPQNIIVDPTTLGIKAVLDLEFTTAMPSQFASEPPWWLSLAGPDSYLVRGLTLDHFVEAYMYEPRLDQFLAAMEQAEKTHPAAEHHKPLSRLMRESWRSKRFWFNYAARKPFDIDDIFNDCLKDGNASIESLDEETRAGLDAFVEAKMKQLKAYDTDCARHLESAG</sequence>
<comment type="caution">
    <text evidence="2">The sequence shown here is derived from an EMBL/GenBank/DDBJ whole genome shotgun (WGS) entry which is preliminary data.</text>
</comment>
<organism evidence="2 3">
    <name type="scientific">Teratosphaeria destructans</name>
    <dbReference type="NCBI Taxonomy" id="418781"/>
    <lineage>
        <taxon>Eukaryota</taxon>
        <taxon>Fungi</taxon>
        <taxon>Dikarya</taxon>
        <taxon>Ascomycota</taxon>
        <taxon>Pezizomycotina</taxon>
        <taxon>Dothideomycetes</taxon>
        <taxon>Dothideomycetidae</taxon>
        <taxon>Mycosphaerellales</taxon>
        <taxon>Teratosphaeriaceae</taxon>
        <taxon>Teratosphaeria</taxon>
    </lineage>
</organism>
<keyword evidence="1" id="KW-0732">Signal</keyword>
<evidence type="ECO:0000313" key="2">
    <source>
        <dbReference type="EMBL" id="KAH9843344.1"/>
    </source>
</evidence>
<protein>
    <submittedName>
        <fullName evidence="2">Phosphotransferase enzyme family protein</fullName>
    </submittedName>
</protein>
<dbReference type="Proteomes" id="UP001138500">
    <property type="component" value="Unassembled WGS sequence"/>
</dbReference>